<evidence type="ECO:0000256" key="4">
    <source>
        <dbReference type="ARBA" id="ARBA00022475"/>
    </source>
</evidence>
<accession>A0A523UUH2</accession>
<comment type="caution">
    <text evidence="10">The sequence shown here is derived from an EMBL/GenBank/DDBJ whole genome shotgun (WGS) entry which is preliminary data.</text>
</comment>
<evidence type="ECO:0000313" key="11">
    <source>
        <dbReference type="Proteomes" id="UP000315525"/>
    </source>
</evidence>
<feature type="transmembrane region" description="Helical" evidence="9">
    <location>
        <begin position="44"/>
        <end position="64"/>
    </location>
</feature>
<feature type="transmembrane region" description="Helical" evidence="9">
    <location>
        <begin position="287"/>
        <end position="309"/>
    </location>
</feature>
<dbReference type="GO" id="GO:0005886">
    <property type="term" value="C:plasma membrane"/>
    <property type="evidence" value="ECO:0007669"/>
    <property type="project" value="UniProtKB-SubCell"/>
</dbReference>
<keyword evidence="7 8" id="KW-0472">Membrane</keyword>
<organism evidence="10 11">
    <name type="scientific">candidate division TA06 bacterium</name>
    <dbReference type="NCBI Taxonomy" id="2250710"/>
    <lineage>
        <taxon>Bacteria</taxon>
        <taxon>Bacteria division TA06</taxon>
    </lineage>
</organism>
<dbReference type="PANTHER" id="PTHR43057">
    <property type="entry name" value="ARSENITE EFFLUX TRANSPORTER"/>
    <property type="match status" value="1"/>
</dbReference>
<dbReference type="Gene3D" id="1.20.1530.20">
    <property type="match status" value="1"/>
</dbReference>
<dbReference type="NCBIfam" id="TIGR00832">
    <property type="entry name" value="acr3"/>
    <property type="match status" value="1"/>
</dbReference>
<feature type="transmembrane region" description="Helical" evidence="9">
    <location>
        <begin position="180"/>
        <end position="203"/>
    </location>
</feature>
<dbReference type="GO" id="GO:0015105">
    <property type="term" value="F:arsenite transmembrane transporter activity"/>
    <property type="evidence" value="ECO:0007669"/>
    <property type="project" value="TreeGrafter"/>
</dbReference>
<dbReference type="Proteomes" id="UP000315525">
    <property type="component" value="Unassembled WGS sequence"/>
</dbReference>
<feature type="transmembrane region" description="Helical" evidence="9">
    <location>
        <begin position="151"/>
        <end position="174"/>
    </location>
</feature>
<evidence type="ECO:0000256" key="5">
    <source>
        <dbReference type="ARBA" id="ARBA00022692"/>
    </source>
</evidence>
<evidence type="ECO:0000256" key="3">
    <source>
        <dbReference type="ARBA" id="ARBA00022448"/>
    </source>
</evidence>
<dbReference type="Pfam" id="PF01758">
    <property type="entry name" value="SBF"/>
    <property type="match status" value="1"/>
</dbReference>
<feature type="transmembrane region" description="Helical" evidence="9">
    <location>
        <begin position="252"/>
        <end position="275"/>
    </location>
</feature>
<evidence type="ECO:0000256" key="7">
    <source>
        <dbReference type="ARBA" id="ARBA00023136"/>
    </source>
</evidence>
<evidence type="ECO:0000256" key="6">
    <source>
        <dbReference type="ARBA" id="ARBA00022989"/>
    </source>
</evidence>
<sequence>MEKKRKLGVWERFLTVWVLLCITAGIAMGRLLPQISDVLSRMEVARVSIPVAFCLFWMIYPIMVQIDFKRVVKAGRTPKPIAATLISNWGIKPFTMAFLAWLFMAVVFKRFIPYDDALQYRAGMILLGVAPCTAMVLMWSYLAEGNMGHTLVMCAVNSLTMIFLYAPLAGLLLGLSGIRIPWGTIAFSVLIYICLPLAAGYVTRTLAIKRKGLTWFEGRLVAPLRTVAIVALLVTLVVLFSLQGYVIVKLPAIIAMITVAIFVNILVVFALTYGVAKIIRLRYEDAAPTAIIAGSNHFEVAIAVAITLFGANSGAALATVVGVLTEVPIMLFLVWLCKKTRFIFQNEVQGAEYEVRSKT</sequence>
<dbReference type="GO" id="GO:0015297">
    <property type="term" value="F:antiporter activity"/>
    <property type="evidence" value="ECO:0007669"/>
    <property type="project" value="UniProtKB-UniRule"/>
</dbReference>
<reference evidence="10 11" key="1">
    <citation type="submission" date="2019-03" db="EMBL/GenBank/DDBJ databases">
        <title>Metabolic potential of uncultured bacteria and archaea associated with petroleum seepage in deep-sea sediments.</title>
        <authorList>
            <person name="Dong X."/>
            <person name="Hubert C."/>
        </authorList>
    </citation>
    <scope>NUCLEOTIDE SEQUENCE [LARGE SCALE GENOMIC DNA]</scope>
    <source>
        <strain evidence="10">E44_bin18</strain>
    </source>
</reference>
<dbReference type="InterPro" id="IPR002657">
    <property type="entry name" value="BilAc:Na_symport/Acr3"/>
</dbReference>
<dbReference type="GO" id="GO:0015104">
    <property type="term" value="F:antimonite transmembrane transporter activity"/>
    <property type="evidence" value="ECO:0007669"/>
    <property type="project" value="TreeGrafter"/>
</dbReference>
<evidence type="ECO:0000256" key="8">
    <source>
        <dbReference type="PIRNR" id="PIRNR005508"/>
    </source>
</evidence>
<dbReference type="InterPro" id="IPR038770">
    <property type="entry name" value="Na+/solute_symporter_sf"/>
</dbReference>
<comment type="similarity">
    <text evidence="2 8">Belongs to the arsenical resistance-3 (ACR3) (TC 2.A.59) family.</text>
</comment>
<name>A0A523UUH2_UNCT6</name>
<feature type="transmembrane region" description="Helical" evidence="9">
    <location>
        <begin position="315"/>
        <end position="336"/>
    </location>
</feature>
<evidence type="ECO:0000256" key="9">
    <source>
        <dbReference type="SAM" id="Phobius"/>
    </source>
</evidence>
<evidence type="ECO:0000256" key="2">
    <source>
        <dbReference type="ARBA" id="ARBA00010110"/>
    </source>
</evidence>
<dbReference type="PIRSF" id="PIRSF005508">
    <property type="entry name" value="Acr3"/>
    <property type="match status" value="1"/>
</dbReference>
<dbReference type="PANTHER" id="PTHR43057:SF1">
    <property type="entry name" value="ARSENICAL-RESISTANCE PROTEIN 3"/>
    <property type="match status" value="1"/>
</dbReference>
<dbReference type="AlphaFoldDB" id="A0A523UUH2"/>
<feature type="transmembrane region" description="Helical" evidence="9">
    <location>
        <begin position="85"/>
        <end position="108"/>
    </location>
</feature>
<feature type="transmembrane region" description="Helical" evidence="9">
    <location>
        <begin position="12"/>
        <end position="32"/>
    </location>
</feature>
<dbReference type="InterPro" id="IPR004706">
    <property type="entry name" value="Arsenical-R_Acr3"/>
</dbReference>
<comment type="subcellular location">
    <subcellularLocation>
        <location evidence="1 8">Cell membrane</location>
        <topology evidence="1 8">Multi-pass membrane protein</topology>
    </subcellularLocation>
</comment>
<keyword evidence="6 8" id="KW-1133">Transmembrane helix</keyword>
<keyword evidence="5 8" id="KW-0812">Transmembrane</keyword>
<keyword evidence="3 8" id="KW-0813">Transport</keyword>
<evidence type="ECO:0000256" key="1">
    <source>
        <dbReference type="ARBA" id="ARBA00004651"/>
    </source>
</evidence>
<feature type="transmembrane region" description="Helical" evidence="9">
    <location>
        <begin position="224"/>
        <end position="246"/>
    </location>
</feature>
<feature type="transmembrane region" description="Helical" evidence="9">
    <location>
        <begin position="120"/>
        <end position="139"/>
    </location>
</feature>
<gene>
    <name evidence="10" type="primary">arsB</name>
    <name evidence="10" type="ORF">E3J62_05585</name>
</gene>
<protein>
    <submittedName>
        <fullName evidence="10">ACR3 family arsenite efflux transporter</fullName>
    </submittedName>
</protein>
<proteinExistence type="inferred from homology"/>
<keyword evidence="4 8" id="KW-1003">Cell membrane</keyword>
<evidence type="ECO:0000313" key="10">
    <source>
        <dbReference type="EMBL" id="TET46009.1"/>
    </source>
</evidence>
<dbReference type="EMBL" id="SOJN01000070">
    <property type="protein sequence ID" value="TET46009.1"/>
    <property type="molecule type" value="Genomic_DNA"/>
</dbReference>